<comment type="caution">
    <text evidence="1">The sequence shown here is derived from an EMBL/GenBank/DDBJ whole genome shotgun (WGS) entry which is preliminary data.</text>
</comment>
<evidence type="ECO:0000313" key="2">
    <source>
        <dbReference type="Proteomes" id="UP000284202"/>
    </source>
</evidence>
<organism evidence="1 2">
    <name type="scientific">Paracoccus onubensis</name>
    <dbReference type="NCBI Taxonomy" id="1675788"/>
    <lineage>
        <taxon>Bacteria</taxon>
        <taxon>Pseudomonadati</taxon>
        <taxon>Pseudomonadota</taxon>
        <taxon>Alphaproteobacteria</taxon>
        <taxon>Rhodobacterales</taxon>
        <taxon>Paracoccaceae</taxon>
        <taxon>Paracoccus</taxon>
    </lineage>
</organism>
<dbReference type="AlphaFoldDB" id="A0A418SX45"/>
<gene>
    <name evidence="1" type="ORF">D3P04_10675</name>
</gene>
<dbReference type="EMBL" id="QZCG01000006">
    <property type="protein sequence ID" value="RJE85458.1"/>
    <property type="molecule type" value="Genomic_DNA"/>
</dbReference>
<keyword evidence="2" id="KW-1185">Reference proteome</keyword>
<proteinExistence type="predicted"/>
<sequence>MQNPISGNVPGLPEILSIEDDLMHLQNYLELIDMASEALHSVHGNAVGEGITAAKFKIEHVRIRLSKLKGH</sequence>
<name>A0A418SX45_9RHOB</name>
<accession>A0A418SX45</accession>
<dbReference type="Proteomes" id="UP000284202">
    <property type="component" value="Unassembled WGS sequence"/>
</dbReference>
<evidence type="ECO:0000313" key="1">
    <source>
        <dbReference type="EMBL" id="RJE85458.1"/>
    </source>
</evidence>
<protein>
    <submittedName>
        <fullName evidence="1">Uncharacterized protein</fullName>
    </submittedName>
</protein>
<reference evidence="2" key="1">
    <citation type="submission" date="2018-09" db="EMBL/GenBank/DDBJ databases">
        <title>Acidovorax cavernicola nov. sp. isolated from Gruta de las Maravillas (Aracena, Spain).</title>
        <authorList>
            <person name="Jurado V."/>
            <person name="Gutierrez-Patricio S."/>
            <person name="Gonzalez-Pimentel J.L."/>
            <person name="Miller A.Z."/>
            <person name="Laiz L."/>
            <person name="Saiz-Jimenez C."/>
        </authorList>
    </citation>
    <scope>NUCLEOTIDE SEQUENCE [LARGE SCALE GENOMIC DNA]</scope>
    <source>
        <strain evidence="2">1011MAR3C25</strain>
    </source>
</reference>
<dbReference type="RefSeq" id="WP_119748660.1">
    <property type="nucleotide sequence ID" value="NZ_QZCG01000006.1"/>
</dbReference>